<dbReference type="GO" id="GO:0003676">
    <property type="term" value="F:nucleic acid binding"/>
    <property type="evidence" value="ECO:0007669"/>
    <property type="project" value="InterPro"/>
</dbReference>
<dbReference type="VEuPathDB" id="VectorBase:RPRC010716"/>
<dbReference type="InterPro" id="IPR036397">
    <property type="entry name" value="RNaseH_sf"/>
</dbReference>
<name>T1I347_RHOPR</name>
<dbReference type="HOGENOM" id="CLU_2029559_0_0_1"/>
<feature type="domain" description="RNase H type-1" evidence="1">
    <location>
        <begin position="68"/>
        <end position="106"/>
    </location>
</feature>
<dbReference type="Proteomes" id="UP000015103">
    <property type="component" value="Unassembled WGS sequence"/>
</dbReference>
<accession>T1I347</accession>
<dbReference type="EnsemblMetazoa" id="RPRC010716-RA">
    <property type="protein sequence ID" value="RPRC010716-PA"/>
    <property type="gene ID" value="RPRC010716"/>
</dbReference>
<dbReference type="AlphaFoldDB" id="T1I347"/>
<keyword evidence="3" id="KW-1185">Reference proteome</keyword>
<evidence type="ECO:0000313" key="3">
    <source>
        <dbReference type="Proteomes" id="UP000015103"/>
    </source>
</evidence>
<protein>
    <submittedName>
        <fullName evidence="2">RNase H domain-containing protein</fullName>
    </submittedName>
</protein>
<evidence type="ECO:0000313" key="2">
    <source>
        <dbReference type="EnsemblMetazoa" id="RPRC010716-PA"/>
    </source>
</evidence>
<reference evidence="2" key="1">
    <citation type="submission" date="2015-05" db="UniProtKB">
        <authorList>
            <consortium name="EnsemblMetazoa"/>
        </authorList>
    </citation>
    <scope>IDENTIFICATION</scope>
</reference>
<sequence length="122" mass="13618">MDSSDACLENTPPSIKETADNVISNVNTRILLGRNNRLSKFGLWLISFTILFFLISSYQVNSRLDWDCLGALKEISDQNKVFLVWVPGHSGHQENEAADLLASEGSASLRWPGAQLWGFEMC</sequence>
<dbReference type="Pfam" id="PF00075">
    <property type="entry name" value="RNase_H"/>
    <property type="match status" value="1"/>
</dbReference>
<dbReference type="InterPro" id="IPR012337">
    <property type="entry name" value="RNaseH-like_sf"/>
</dbReference>
<dbReference type="InParanoid" id="T1I347"/>
<evidence type="ECO:0000259" key="1">
    <source>
        <dbReference type="Pfam" id="PF00075"/>
    </source>
</evidence>
<dbReference type="Gene3D" id="3.30.420.10">
    <property type="entry name" value="Ribonuclease H-like superfamily/Ribonuclease H"/>
    <property type="match status" value="1"/>
</dbReference>
<dbReference type="EMBL" id="ACPB03014976">
    <property type="status" value="NOT_ANNOTATED_CDS"/>
    <property type="molecule type" value="Genomic_DNA"/>
</dbReference>
<dbReference type="EMBL" id="ACPB03014975">
    <property type="status" value="NOT_ANNOTATED_CDS"/>
    <property type="molecule type" value="Genomic_DNA"/>
</dbReference>
<dbReference type="GO" id="GO:0004523">
    <property type="term" value="F:RNA-DNA hybrid ribonuclease activity"/>
    <property type="evidence" value="ECO:0007669"/>
    <property type="project" value="InterPro"/>
</dbReference>
<dbReference type="InterPro" id="IPR002156">
    <property type="entry name" value="RNaseH_domain"/>
</dbReference>
<organism evidence="2 3">
    <name type="scientific">Rhodnius prolixus</name>
    <name type="common">Triatomid bug</name>
    <dbReference type="NCBI Taxonomy" id="13249"/>
    <lineage>
        <taxon>Eukaryota</taxon>
        <taxon>Metazoa</taxon>
        <taxon>Ecdysozoa</taxon>
        <taxon>Arthropoda</taxon>
        <taxon>Hexapoda</taxon>
        <taxon>Insecta</taxon>
        <taxon>Pterygota</taxon>
        <taxon>Neoptera</taxon>
        <taxon>Paraneoptera</taxon>
        <taxon>Hemiptera</taxon>
        <taxon>Heteroptera</taxon>
        <taxon>Panheteroptera</taxon>
        <taxon>Cimicomorpha</taxon>
        <taxon>Reduviidae</taxon>
        <taxon>Triatominae</taxon>
        <taxon>Rhodnius</taxon>
    </lineage>
</organism>
<proteinExistence type="predicted"/>
<dbReference type="SUPFAM" id="SSF53098">
    <property type="entry name" value="Ribonuclease H-like"/>
    <property type="match status" value="1"/>
</dbReference>